<feature type="domain" description="DUF6922" evidence="1">
    <location>
        <begin position="9"/>
        <end position="60"/>
    </location>
</feature>
<dbReference type="eggNOG" id="ENOG5033BV9">
    <property type="taxonomic scope" value="Bacteria"/>
</dbReference>
<dbReference type="EMBL" id="LJXT01000010">
    <property type="protein sequence ID" value="KPQ19398.1"/>
    <property type="molecule type" value="Genomic_DNA"/>
</dbReference>
<dbReference type="Pfam" id="PF21956">
    <property type="entry name" value="DUF6922"/>
    <property type="match status" value="1"/>
</dbReference>
<gene>
    <name evidence="2" type="ORF">HLUCCX10_02770</name>
</gene>
<dbReference type="STRING" id="1305737.GCA_000526355_02381"/>
<evidence type="ECO:0000313" key="3">
    <source>
        <dbReference type="Proteomes" id="UP000050421"/>
    </source>
</evidence>
<comment type="caution">
    <text evidence="2">The sequence shown here is derived from an EMBL/GenBank/DDBJ whole genome shotgun (WGS) entry which is preliminary data.</text>
</comment>
<reference evidence="2 3" key="1">
    <citation type="submission" date="2015-09" db="EMBL/GenBank/DDBJ databases">
        <title>Identification and resolution of microdiversity through metagenomic sequencing of parallel consortia.</title>
        <authorList>
            <person name="Nelson W.C."/>
            <person name="Romine M.F."/>
            <person name="Lindemann S.R."/>
        </authorList>
    </citation>
    <scope>NUCLEOTIDE SEQUENCE [LARGE SCALE GENOMIC DNA]</scope>
    <source>
        <strain evidence="2">HL-49</strain>
    </source>
</reference>
<sequence>MEERKKPIFDKRIFWDVNFENLDYDKKYKFVIERVFERGDVPDIRNCRRYYGDDLIREVLLNAKFLSKTTLYLAAAVVDRPIEDFRCYKLRQSNPELYPY</sequence>
<name>A0A0P7XQW1_9BACT</name>
<evidence type="ECO:0000259" key="1">
    <source>
        <dbReference type="Pfam" id="PF21956"/>
    </source>
</evidence>
<dbReference type="Proteomes" id="UP000050421">
    <property type="component" value="Unassembled WGS sequence"/>
</dbReference>
<protein>
    <recommendedName>
        <fullName evidence="1">DUF6922 domain-containing protein</fullName>
    </recommendedName>
</protein>
<accession>A0A0P7XQW1</accession>
<dbReference type="InterPro" id="IPR053830">
    <property type="entry name" value="DUF6922"/>
</dbReference>
<dbReference type="AlphaFoldDB" id="A0A0P7XQW1"/>
<evidence type="ECO:0000313" key="2">
    <source>
        <dbReference type="EMBL" id="KPQ19398.1"/>
    </source>
</evidence>
<dbReference type="OrthoDB" id="1364214at2"/>
<proteinExistence type="predicted"/>
<organism evidence="2 3">
    <name type="scientific">Algoriphagus marincola HL-49</name>
    <dbReference type="NCBI Taxonomy" id="1305737"/>
    <lineage>
        <taxon>Bacteria</taxon>
        <taxon>Pseudomonadati</taxon>
        <taxon>Bacteroidota</taxon>
        <taxon>Cytophagia</taxon>
        <taxon>Cytophagales</taxon>
        <taxon>Cyclobacteriaceae</taxon>
        <taxon>Algoriphagus</taxon>
    </lineage>
</organism>